<keyword evidence="2" id="KW-0927">Auxin signaling pathway</keyword>
<keyword evidence="2" id="KW-0805">Transcription regulation</keyword>
<accession>A0A5N5GSF4</accession>
<reference evidence="4 5" key="3">
    <citation type="submission" date="2019-11" db="EMBL/GenBank/DDBJ databases">
        <title>A de novo genome assembly of a pear dwarfing rootstock.</title>
        <authorList>
            <person name="Wang F."/>
            <person name="Wang J."/>
            <person name="Li S."/>
            <person name="Zhang Y."/>
            <person name="Fang M."/>
            <person name="Ma L."/>
            <person name="Zhao Y."/>
            <person name="Jiang S."/>
        </authorList>
    </citation>
    <scope>NUCLEOTIDE SEQUENCE [LARGE SCALE GENOMIC DNA]</scope>
    <source>
        <strain evidence="4">S2</strain>
        <tissue evidence="4">Leaf</tissue>
    </source>
</reference>
<dbReference type="SUPFAM" id="SSF54277">
    <property type="entry name" value="CAD &amp; PB1 domains"/>
    <property type="match status" value="1"/>
</dbReference>
<feature type="domain" description="AUX/IAA" evidence="3">
    <location>
        <begin position="9"/>
        <end position="97"/>
    </location>
</feature>
<dbReference type="OrthoDB" id="7848332at2759"/>
<gene>
    <name evidence="4" type="ORF">D8674_013472</name>
</gene>
<dbReference type="GO" id="GO:0006355">
    <property type="term" value="P:regulation of DNA-templated transcription"/>
    <property type="evidence" value="ECO:0007669"/>
    <property type="project" value="InterPro"/>
</dbReference>
<evidence type="ECO:0000313" key="5">
    <source>
        <dbReference type="Proteomes" id="UP000327157"/>
    </source>
</evidence>
<dbReference type="InterPro" id="IPR033389">
    <property type="entry name" value="AUX/IAA_dom"/>
</dbReference>
<organism evidence="4 5">
    <name type="scientific">Pyrus ussuriensis x Pyrus communis</name>
    <dbReference type="NCBI Taxonomy" id="2448454"/>
    <lineage>
        <taxon>Eukaryota</taxon>
        <taxon>Viridiplantae</taxon>
        <taxon>Streptophyta</taxon>
        <taxon>Embryophyta</taxon>
        <taxon>Tracheophyta</taxon>
        <taxon>Spermatophyta</taxon>
        <taxon>Magnoliopsida</taxon>
        <taxon>eudicotyledons</taxon>
        <taxon>Gunneridae</taxon>
        <taxon>Pentapetalae</taxon>
        <taxon>rosids</taxon>
        <taxon>fabids</taxon>
        <taxon>Rosales</taxon>
        <taxon>Rosaceae</taxon>
        <taxon>Amygdaloideae</taxon>
        <taxon>Maleae</taxon>
        <taxon>Pyrus</taxon>
    </lineage>
</organism>
<reference evidence="5" key="2">
    <citation type="submission" date="2019-10" db="EMBL/GenBank/DDBJ databases">
        <title>A de novo genome assembly of a pear dwarfing rootstock.</title>
        <authorList>
            <person name="Wang F."/>
            <person name="Wang J."/>
            <person name="Li S."/>
            <person name="Zhang Y."/>
            <person name="Fang M."/>
            <person name="Ma L."/>
            <person name="Zhao Y."/>
            <person name="Jiang S."/>
        </authorList>
    </citation>
    <scope>NUCLEOTIDE SEQUENCE [LARGE SCALE GENOMIC DNA]</scope>
</reference>
<sequence length="106" mass="12203">MFCIYSKNNDEVNGKPGPGGLFVKFSMDGAPYLRKVITPENIFYISRSVFCSGKDVQLFYHRQRLSESKLRDDLHGSEYVLIYKDKDGDWMLVGDVPAMEKSKNRN</sequence>
<dbReference type="GO" id="GO:0005634">
    <property type="term" value="C:nucleus"/>
    <property type="evidence" value="ECO:0007669"/>
    <property type="project" value="UniProtKB-SubCell"/>
</dbReference>
<comment type="subcellular location">
    <subcellularLocation>
        <location evidence="2">Nucleus</location>
    </subcellularLocation>
</comment>
<dbReference type="InterPro" id="IPR003311">
    <property type="entry name" value="AUX_IAA"/>
</dbReference>
<keyword evidence="2" id="KW-0678">Repressor</keyword>
<dbReference type="Pfam" id="PF02309">
    <property type="entry name" value="AUX_IAA"/>
    <property type="match status" value="1"/>
</dbReference>
<comment type="similarity">
    <text evidence="2">Belongs to the Aux/IAA family.</text>
</comment>
<dbReference type="PANTHER" id="PTHR31734:SF138">
    <property type="entry name" value="AUXIN-RESPONSIVE PROTEIN IAA8"/>
    <property type="match status" value="1"/>
</dbReference>
<comment type="function">
    <text evidence="1">Aux/IAA proteins are short-lived transcriptional factors that function as repressors of early auxin response genes at low auxin concentrations. Repression is thought to result from the interaction with auxin response factors (ARFs), proteins that bind to the auxin-responsive promoter element (AuxRE). Formation of heterodimers with ARF proteins may alter their ability to modulate early auxin response genes expression.</text>
</comment>
<evidence type="ECO:0000256" key="2">
    <source>
        <dbReference type="RuleBase" id="RU004549"/>
    </source>
</evidence>
<comment type="caution">
    <text evidence="4">The sequence shown here is derived from an EMBL/GenBank/DDBJ whole genome shotgun (WGS) entry which is preliminary data.</text>
</comment>
<dbReference type="EMBL" id="SMOL01000401">
    <property type="protein sequence ID" value="KAB2617603.1"/>
    <property type="molecule type" value="Genomic_DNA"/>
</dbReference>
<evidence type="ECO:0000259" key="3">
    <source>
        <dbReference type="Pfam" id="PF02309"/>
    </source>
</evidence>
<keyword evidence="2" id="KW-0804">Transcription</keyword>
<keyword evidence="5" id="KW-1185">Reference proteome</keyword>
<dbReference type="GO" id="GO:0009734">
    <property type="term" value="P:auxin-activated signaling pathway"/>
    <property type="evidence" value="ECO:0007669"/>
    <property type="project" value="UniProtKB-UniRule"/>
</dbReference>
<protein>
    <recommendedName>
        <fullName evidence="2">Auxin-responsive protein</fullName>
    </recommendedName>
</protein>
<dbReference type="PANTHER" id="PTHR31734">
    <property type="entry name" value="AUXIN-RESPONSIVE PROTEIN IAA17"/>
    <property type="match status" value="1"/>
</dbReference>
<dbReference type="AlphaFoldDB" id="A0A5N5GSF4"/>
<evidence type="ECO:0000313" key="4">
    <source>
        <dbReference type="EMBL" id="KAB2617603.1"/>
    </source>
</evidence>
<reference evidence="4 5" key="1">
    <citation type="submission" date="2019-09" db="EMBL/GenBank/DDBJ databases">
        <authorList>
            <person name="Ou C."/>
        </authorList>
    </citation>
    <scope>NUCLEOTIDE SEQUENCE [LARGE SCALE GENOMIC DNA]</scope>
    <source>
        <strain evidence="4">S2</strain>
        <tissue evidence="4">Leaf</tissue>
    </source>
</reference>
<dbReference type="Gene3D" id="3.10.20.90">
    <property type="entry name" value="Phosphatidylinositol 3-kinase Catalytic Subunit, Chain A, domain 1"/>
    <property type="match status" value="1"/>
</dbReference>
<proteinExistence type="inferred from homology"/>
<comment type="subunit">
    <text evidence="2">Homodimers and heterodimers.</text>
</comment>
<name>A0A5N5GSF4_9ROSA</name>
<keyword evidence="2" id="KW-0539">Nucleus</keyword>
<evidence type="ECO:0000256" key="1">
    <source>
        <dbReference type="ARBA" id="ARBA00025283"/>
    </source>
</evidence>
<dbReference type="Proteomes" id="UP000327157">
    <property type="component" value="Chromosome 15"/>
</dbReference>